<dbReference type="CDD" id="cd01898">
    <property type="entry name" value="Obg"/>
    <property type="match status" value="1"/>
</dbReference>
<dbReference type="AlphaFoldDB" id="A0A2Z4AFE0"/>
<evidence type="ECO:0000256" key="8">
    <source>
        <dbReference type="HAMAP-Rule" id="MF_01454"/>
    </source>
</evidence>
<dbReference type="Gene3D" id="3.40.50.300">
    <property type="entry name" value="P-loop containing nucleotide triphosphate hydrolases"/>
    <property type="match status" value="1"/>
</dbReference>
<feature type="binding site" evidence="8">
    <location>
        <begin position="309"/>
        <end position="311"/>
    </location>
    <ligand>
        <name>GTP</name>
        <dbReference type="ChEBI" id="CHEBI:37565"/>
    </ligand>
</feature>
<evidence type="ECO:0000256" key="9">
    <source>
        <dbReference type="SAM" id="MobiDB-lite"/>
    </source>
</evidence>
<dbReference type="PANTHER" id="PTHR11702:SF31">
    <property type="entry name" value="MITOCHONDRIAL RIBOSOME-ASSOCIATED GTPASE 2"/>
    <property type="match status" value="1"/>
</dbReference>
<dbReference type="NCBIfam" id="TIGR02729">
    <property type="entry name" value="Obg_CgtA"/>
    <property type="match status" value="1"/>
</dbReference>
<feature type="binding site" evidence="8">
    <location>
        <position position="192"/>
    </location>
    <ligand>
        <name>Mg(2+)</name>
        <dbReference type="ChEBI" id="CHEBI:18420"/>
    </ligand>
</feature>
<dbReference type="HAMAP" id="MF_01454">
    <property type="entry name" value="GTPase_Obg"/>
    <property type="match status" value="1"/>
</dbReference>
<feature type="binding site" evidence="8">
    <location>
        <position position="172"/>
    </location>
    <ligand>
        <name>Mg(2+)</name>
        <dbReference type="ChEBI" id="CHEBI:18420"/>
    </ligand>
</feature>
<organism evidence="12 13">
    <name type="scientific">Candidatus Moanibacter tarae</name>
    <dbReference type="NCBI Taxonomy" id="2200854"/>
    <lineage>
        <taxon>Bacteria</taxon>
        <taxon>Pseudomonadati</taxon>
        <taxon>Verrucomicrobiota</taxon>
        <taxon>Opitutia</taxon>
        <taxon>Puniceicoccales</taxon>
        <taxon>Puniceicoccales incertae sedis</taxon>
        <taxon>Candidatus Moanibacter</taxon>
    </lineage>
</organism>
<dbReference type="EC" id="3.6.5.-" evidence="8"/>
<comment type="function">
    <text evidence="8">An essential GTPase which binds GTP, GDP and possibly (p)ppGpp with moderate affinity, with high nucleotide exchange rates and a fairly low GTP hydrolysis rate. Plays a role in control of the cell cycle, stress response, ribosome biogenesis and in those bacteria that undergo differentiation, in morphogenesis control.</text>
</comment>
<protein>
    <recommendedName>
        <fullName evidence="8">GTPase Obg</fullName>
        <ecNumber evidence="8">3.6.5.-</ecNumber>
    </recommendedName>
    <alternativeName>
        <fullName evidence="8">GTP-binding protein Obg</fullName>
    </alternativeName>
</protein>
<keyword evidence="5 8" id="KW-0378">Hydrolase</keyword>
<dbReference type="GO" id="GO:0043022">
    <property type="term" value="F:ribosome binding"/>
    <property type="evidence" value="ECO:0007669"/>
    <property type="project" value="UniProtKB-ARBA"/>
</dbReference>
<evidence type="ECO:0000256" key="4">
    <source>
        <dbReference type="ARBA" id="ARBA00022741"/>
    </source>
</evidence>
<dbReference type="PROSITE" id="PS51710">
    <property type="entry name" value="G_OBG"/>
    <property type="match status" value="1"/>
</dbReference>
<keyword evidence="6 8" id="KW-0460">Magnesium</keyword>
<dbReference type="InterPro" id="IPR027417">
    <property type="entry name" value="P-loop_NTPase"/>
</dbReference>
<evidence type="ECO:0000256" key="3">
    <source>
        <dbReference type="ARBA" id="ARBA00022723"/>
    </source>
</evidence>
<evidence type="ECO:0000313" key="12">
    <source>
        <dbReference type="EMBL" id="AWT59676.1"/>
    </source>
</evidence>
<comment type="subunit">
    <text evidence="8">Monomer.</text>
</comment>
<evidence type="ECO:0000256" key="2">
    <source>
        <dbReference type="ARBA" id="ARBA00022490"/>
    </source>
</evidence>
<feature type="compositionally biased region" description="Basic and acidic residues" evidence="9">
    <location>
        <begin position="77"/>
        <end position="87"/>
    </location>
</feature>
<dbReference type="InterPro" id="IPR045086">
    <property type="entry name" value="OBG_GTPase"/>
</dbReference>
<dbReference type="Gene3D" id="2.70.210.12">
    <property type="entry name" value="GTP1/OBG domain"/>
    <property type="match status" value="1"/>
</dbReference>
<dbReference type="Proteomes" id="UP000247465">
    <property type="component" value="Chromosome"/>
</dbReference>
<evidence type="ECO:0000256" key="6">
    <source>
        <dbReference type="ARBA" id="ARBA00022842"/>
    </source>
</evidence>
<dbReference type="FunFam" id="2.70.210.12:FF:000001">
    <property type="entry name" value="GTPase Obg"/>
    <property type="match status" value="1"/>
</dbReference>
<name>A0A2Z4AFE0_9BACT</name>
<evidence type="ECO:0000256" key="1">
    <source>
        <dbReference type="ARBA" id="ARBA00007699"/>
    </source>
</evidence>
<keyword evidence="3 8" id="KW-0479">Metal-binding</keyword>
<evidence type="ECO:0000259" key="10">
    <source>
        <dbReference type="PROSITE" id="PS51710"/>
    </source>
</evidence>
<evidence type="ECO:0000256" key="5">
    <source>
        <dbReference type="ARBA" id="ARBA00022801"/>
    </source>
</evidence>
<evidence type="ECO:0000313" key="13">
    <source>
        <dbReference type="Proteomes" id="UP000247465"/>
    </source>
</evidence>
<keyword evidence="2 8" id="KW-0963">Cytoplasm</keyword>
<dbReference type="InterPro" id="IPR006073">
    <property type="entry name" value="GTP-bd"/>
</dbReference>
<dbReference type="InterPro" id="IPR006169">
    <property type="entry name" value="GTP1_OBG_dom"/>
</dbReference>
<feature type="binding site" evidence="8">
    <location>
        <begin position="190"/>
        <end position="194"/>
    </location>
    <ligand>
        <name>GTP</name>
        <dbReference type="ChEBI" id="CHEBI:37565"/>
    </ligand>
</feature>
<feature type="compositionally biased region" description="Gly residues" evidence="9">
    <location>
        <begin position="32"/>
        <end position="42"/>
    </location>
</feature>
<dbReference type="Pfam" id="PF01018">
    <property type="entry name" value="GTP1_OBG"/>
    <property type="match status" value="1"/>
</dbReference>
<dbReference type="GO" id="GO:0042254">
    <property type="term" value="P:ribosome biogenesis"/>
    <property type="evidence" value="ECO:0007669"/>
    <property type="project" value="UniProtKB-UniRule"/>
</dbReference>
<dbReference type="NCBIfam" id="TIGR00231">
    <property type="entry name" value="small_GTP"/>
    <property type="match status" value="1"/>
</dbReference>
<dbReference type="GO" id="GO:0003924">
    <property type="term" value="F:GTPase activity"/>
    <property type="evidence" value="ECO:0007669"/>
    <property type="project" value="UniProtKB-UniRule"/>
</dbReference>
<comment type="cofactor">
    <cofactor evidence="8">
        <name>Mg(2+)</name>
        <dbReference type="ChEBI" id="CHEBI:18420"/>
    </cofactor>
</comment>
<dbReference type="Pfam" id="PF01926">
    <property type="entry name" value="MMR_HSR1"/>
    <property type="match status" value="1"/>
</dbReference>
<dbReference type="InterPro" id="IPR014100">
    <property type="entry name" value="GTP-bd_Obg/CgtA"/>
</dbReference>
<feature type="binding site" evidence="8">
    <location>
        <begin position="165"/>
        <end position="172"/>
    </location>
    <ligand>
        <name>GTP</name>
        <dbReference type="ChEBI" id="CHEBI:37565"/>
    </ligand>
</feature>
<dbReference type="InterPro" id="IPR005225">
    <property type="entry name" value="Small_GTP-bd"/>
</dbReference>
<dbReference type="NCBIfam" id="NF008956">
    <property type="entry name" value="PRK12299.1"/>
    <property type="match status" value="1"/>
</dbReference>
<dbReference type="InterPro" id="IPR036726">
    <property type="entry name" value="GTP1_OBG_dom_sf"/>
</dbReference>
<dbReference type="SUPFAM" id="SSF52540">
    <property type="entry name" value="P-loop containing nucleoside triphosphate hydrolases"/>
    <property type="match status" value="1"/>
</dbReference>
<dbReference type="InterPro" id="IPR031167">
    <property type="entry name" value="G_OBG"/>
</dbReference>
<dbReference type="GO" id="GO:0005525">
    <property type="term" value="F:GTP binding"/>
    <property type="evidence" value="ECO:0007669"/>
    <property type="project" value="UniProtKB-UniRule"/>
</dbReference>
<feature type="region of interest" description="Disordered" evidence="9">
    <location>
        <begin position="66"/>
        <end position="104"/>
    </location>
</feature>
<feature type="region of interest" description="Disordered" evidence="9">
    <location>
        <begin position="17"/>
        <end position="43"/>
    </location>
</feature>
<dbReference type="EMBL" id="CP029803">
    <property type="protein sequence ID" value="AWT59676.1"/>
    <property type="molecule type" value="Genomic_DNA"/>
</dbReference>
<reference evidence="12 13" key="1">
    <citation type="submission" date="2018-06" db="EMBL/GenBank/DDBJ databases">
        <title>Draft Genome Sequence of a Novel Marine Bacterium Related to the Verrucomicrobia.</title>
        <authorList>
            <person name="Vosseberg J."/>
            <person name="Martijn J."/>
            <person name="Ettema T.J.G."/>
        </authorList>
    </citation>
    <scope>NUCLEOTIDE SEQUENCE [LARGE SCALE GENOMIC DNA]</scope>
    <source>
        <strain evidence="12">TARA_B100001123</strain>
    </source>
</reference>
<dbReference type="SUPFAM" id="SSF82051">
    <property type="entry name" value="Obg GTP-binding protein N-terminal domain"/>
    <property type="match status" value="1"/>
</dbReference>
<keyword evidence="7 8" id="KW-0342">GTP-binding</keyword>
<feature type="domain" description="OBG-type G" evidence="10">
    <location>
        <begin position="159"/>
        <end position="328"/>
    </location>
</feature>
<comment type="similarity">
    <text evidence="1 8">Belongs to the TRAFAC class OBG-HflX-like GTPase superfamily. OBG GTPase family.</text>
</comment>
<dbReference type="PRINTS" id="PR00326">
    <property type="entry name" value="GTP1OBG"/>
</dbReference>
<evidence type="ECO:0000259" key="11">
    <source>
        <dbReference type="PROSITE" id="PS51883"/>
    </source>
</evidence>
<dbReference type="PIRSF" id="PIRSF002401">
    <property type="entry name" value="GTP_bd_Obg/CgtA"/>
    <property type="match status" value="1"/>
</dbReference>
<dbReference type="GO" id="GO:0005737">
    <property type="term" value="C:cytoplasm"/>
    <property type="evidence" value="ECO:0007669"/>
    <property type="project" value="UniProtKB-SubCell"/>
</dbReference>
<dbReference type="PROSITE" id="PS51883">
    <property type="entry name" value="OBG"/>
    <property type="match status" value="1"/>
</dbReference>
<evidence type="ECO:0000256" key="7">
    <source>
        <dbReference type="ARBA" id="ARBA00023134"/>
    </source>
</evidence>
<dbReference type="KEGG" id="mtar:DF168_00870"/>
<gene>
    <name evidence="8 12" type="primary">obg</name>
    <name evidence="12" type="ORF">DF168_00870</name>
</gene>
<sequence>MFVDEVEIQLRAGKGGDGCVSFRRERHRPKGGPDGGDGGNGGDIILECDENVADLSEFKYNSQVIAKNGTNGQGGDKNGRNGDDRILRIPPGTEATEISDESSKTELLDHGHRSYLLKGGKGGLGNIRFKSSINQVPRRSTMGEVGAEGRYRLVLKTIADIGLIGFPNAGKSSLMNHLTRAQCKIGTYPFTTLNPHVGVIEYEENFDRLLLADIPGLVEGAHVNRGLGHQFLRHIERCHGLLLVIDMAQIDGRKVGDQYKTLLQELELFKSGLGGKIRLIVSNKMDLSGSRENLESFLLKCDIPVFPISCKTGKGIMELKGFLYNVVRGD</sequence>
<feature type="binding site" evidence="8">
    <location>
        <begin position="213"/>
        <end position="216"/>
    </location>
    <ligand>
        <name>GTP</name>
        <dbReference type="ChEBI" id="CHEBI:37565"/>
    </ligand>
</feature>
<feature type="domain" description="Obg" evidence="11">
    <location>
        <begin position="1"/>
        <end position="158"/>
    </location>
</feature>
<comment type="subcellular location">
    <subcellularLocation>
        <location evidence="8">Cytoplasm</location>
    </subcellularLocation>
</comment>
<keyword evidence="4 8" id="KW-0547">Nucleotide-binding</keyword>
<dbReference type="PANTHER" id="PTHR11702">
    <property type="entry name" value="DEVELOPMENTALLY REGULATED GTP-BINDING PROTEIN-RELATED"/>
    <property type="match status" value="1"/>
</dbReference>
<dbReference type="GO" id="GO:0000287">
    <property type="term" value="F:magnesium ion binding"/>
    <property type="evidence" value="ECO:0007669"/>
    <property type="project" value="InterPro"/>
</dbReference>
<feature type="binding site" evidence="8">
    <location>
        <begin position="283"/>
        <end position="286"/>
    </location>
    <ligand>
        <name>GTP</name>
        <dbReference type="ChEBI" id="CHEBI:37565"/>
    </ligand>
</feature>
<proteinExistence type="inferred from homology"/>
<accession>A0A2Z4AFE0</accession>